<dbReference type="InterPro" id="IPR053273">
    <property type="entry name" value="CST_Regulator"/>
</dbReference>
<name>A0A834YNX9_TETSI</name>
<protein>
    <submittedName>
        <fullName evidence="1">Uncharacterized protein</fullName>
    </submittedName>
</protein>
<dbReference type="EMBL" id="JABCRI010000017">
    <property type="protein sequence ID" value="KAF8391240.1"/>
    <property type="molecule type" value="Genomic_DNA"/>
</dbReference>
<proteinExistence type="predicted"/>
<dbReference type="OrthoDB" id="1938928at2759"/>
<gene>
    <name evidence="1" type="ORF">HHK36_023542</name>
</gene>
<keyword evidence="2" id="KW-1185">Reference proteome</keyword>
<sequence>MFTMDLKCKGITWVGNIFQKFEAMCMEVDDIVSQDAVKYVENQVQTVGESVKKFCSELVQDMLPPSSEDPVKGTAPDLSLEQNADAGACKKSKIGIEEDPLKVGVEQLSEESEVFGHEENDLSHASSFSELDSVNHLLPPSSVDPVTGVHPDLSLEQNDDLGMYEKSKVCVDGNPMKEKPLPSEMSEVIAPAGKDLSCAPLFSKLCNENHEKACDRISKISPPTSVEVRECNSPSKAGRIRDNLVDTTGCVSDISSTLPSSDSILPVIFRENKVAEIGLTPSSGFLSAEQNETSTTYETESLMGSGNWPEQSSESADLEAFMSTPEIGKSHDSSAEEVGRCNDVIEPYMESIELIDRVKLEESCVLVDSNVLCFVSRRGGKHRSYKVLSLSLSLHTCILRH</sequence>
<dbReference type="AlphaFoldDB" id="A0A834YNX9"/>
<dbReference type="OMA" id="YLEFGIH"/>
<accession>A0A834YNX9</accession>
<evidence type="ECO:0000313" key="2">
    <source>
        <dbReference type="Proteomes" id="UP000655225"/>
    </source>
</evidence>
<comment type="caution">
    <text evidence="1">The sequence shown here is derived from an EMBL/GenBank/DDBJ whole genome shotgun (WGS) entry which is preliminary data.</text>
</comment>
<organism evidence="1 2">
    <name type="scientific">Tetracentron sinense</name>
    <name type="common">Spur-leaf</name>
    <dbReference type="NCBI Taxonomy" id="13715"/>
    <lineage>
        <taxon>Eukaryota</taxon>
        <taxon>Viridiplantae</taxon>
        <taxon>Streptophyta</taxon>
        <taxon>Embryophyta</taxon>
        <taxon>Tracheophyta</taxon>
        <taxon>Spermatophyta</taxon>
        <taxon>Magnoliopsida</taxon>
        <taxon>Trochodendrales</taxon>
        <taxon>Trochodendraceae</taxon>
        <taxon>Tetracentron</taxon>
    </lineage>
</organism>
<dbReference type="PANTHER" id="PTHR34659">
    <property type="entry name" value="BNAA05G11610D PROTEIN"/>
    <property type="match status" value="1"/>
</dbReference>
<evidence type="ECO:0000313" key="1">
    <source>
        <dbReference type="EMBL" id="KAF8391240.1"/>
    </source>
</evidence>
<dbReference type="Proteomes" id="UP000655225">
    <property type="component" value="Unassembled WGS sequence"/>
</dbReference>
<dbReference type="PANTHER" id="PTHR34659:SF1">
    <property type="entry name" value="PROTEIN EGT2"/>
    <property type="match status" value="1"/>
</dbReference>
<reference evidence="1 2" key="1">
    <citation type="submission" date="2020-04" db="EMBL/GenBank/DDBJ databases">
        <title>Plant Genome Project.</title>
        <authorList>
            <person name="Zhang R.-G."/>
        </authorList>
    </citation>
    <scope>NUCLEOTIDE SEQUENCE [LARGE SCALE GENOMIC DNA]</scope>
    <source>
        <strain evidence="1">YNK0</strain>
        <tissue evidence="1">Leaf</tissue>
    </source>
</reference>